<gene>
    <name evidence="3" type="ORF">WQQ_37730</name>
</gene>
<feature type="region of interest" description="Disordered" evidence="1">
    <location>
        <begin position="806"/>
        <end position="860"/>
    </location>
</feature>
<feature type="signal peptide" evidence="2">
    <location>
        <begin position="1"/>
        <end position="25"/>
    </location>
</feature>
<keyword evidence="3" id="KW-0449">Lipoprotein</keyword>
<evidence type="ECO:0000313" key="3">
    <source>
        <dbReference type="EMBL" id="EIT68578.1"/>
    </source>
</evidence>
<comment type="caution">
    <text evidence="3">The sequence shown here is derived from an EMBL/GenBank/DDBJ whole genome shotgun (WGS) entry which is preliminary data.</text>
</comment>
<evidence type="ECO:0000256" key="1">
    <source>
        <dbReference type="SAM" id="MobiDB-lite"/>
    </source>
</evidence>
<accession>I8T4D9</accession>
<reference evidence="3 4" key="1">
    <citation type="journal article" date="2012" name="J. Bacteriol.">
        <title>Genome Sequence of n-Alkane-Degrading Hydrocarboniphaga effusa Strain AP103T (ATCC BAA-332T).</title>
        <authorList>
            <person name="Chang H.K."/>
            <person name="Zylstra G.J."/>
            <person name="Chae J.C."/>
        </authorList>
    </citation>
    <scope>NUCLEOTIDE SEQUENCE [LARGE SCALE GENOMIC DNA]</scope>
    <source>
        <strain evidence="3 4">AP103</strain>
    </source>
</reference>
<evidence type="ECO:0000256" key="2">
    <source>
        <dbReference type="SAM" id="SignalP"/>
    </source>
</evidence>
<feature type="chain" id="PRO_5003713979" evidence="2">
    <location>
        <begin position="26"/>
        <end position="860"/>
    </location>
</feature>
<keyword evidence="4" id="KW-1185">Reference proteome</keyword>
<dbReference type="EMBL" id="AKGD01000003">
    <property type="protein sequence ID" value="EIT68578.1"/>
    <property type="molecule type" value="Genomic_DNA"/>
</dbReference>
<evidence type="ECO:0000313" key="4">
    <source>
        <dbReference type="Proteomes" id="UP000003704"/>
    </source>
</evidence>
<proteinExistence type="predicted"/>
<feature type="compositionally biased region" description="Pro residues" evidence="1">
    <location>
        <begin position="838"/>
        <end position="860"/>
    </location>
</feature>
<organism evidence="3 4">
    <name type="scientific">Hydrocarboniphaga effusa AP103</name>
    <dbReference type="NCBI Taxonomy" id="1172194"/>
    <lineage>
        <taxon>Bacteria</taxon>
        <taxon>Pseudomonadati</taxon>
        <taxon>Pseudomonadota</taxon>
        <taxon>Gammaproteobacteria</taxon>
        <taxon>Nevskiales</taxon>
        <taxon>Nevskiaceae</taxon>
        <taxon>Hydrocarboniphaga</taxon>
    </lineage>
</organism>
<keyword evidence="2" id="KW-0732">Signal</keyword>
<dbReference type="Proteomes" id="UP000003704">
    <property type="component" value="Unassembled WGS sequence"/>
</dbReference>
<dbReference type="AlphaFoldDB" id="I8T4D9"/>
<name>I8T4D9_9GAMM</name>
<dbReference type="RefSeq" id="WP_007186708.1">
    <property type="nucleotide sequence ID" value="NZ_AKGD01000003.1"/>
</dbReference>
<feature type="compositionally biased region" description="Low complexity" evidence="1">
    <location>
        <begin position="821"/>
        <end position="837"/>
    </location>
</feature>
<protein>
    <submittedName>
        <fullName evidence="3">Putative lipoprotein</fullName>
    </submittedName>
</protein>
<dbReference type="PATRIC" id="fig|1172194.4.peg.3660"/>
<sequence>MSLRASLFRAFLPFFALLLSGAAQAAGPAPFDLVGPTLDMVVTRGKTILPASEVPNLAEGDRIWVKPEFPKSQSANYLLVIAFLAGSTNPPPESWFFPCKTWTGKCAKEGLTVTVPKGAQQALVFLAPETNGDLKGIVAAVRGKPGSFVRATQDLNQATLDRSRLNRYLDAIRVLNQGDPAVLKQTAPLLARSLAISVDEKCLDKIPQLQAACLTQGQEALILNDVHSTTLAQALTSGPAADLVMAASSTPELGYGIYSPYIASVLDMVRIFDSFSTAQYSYIPALTSHKGDKLELTLNTPPSFSNPKSVMVVALPAIERPQLPPLHAVNPSDIYCASRNDLVLPVQGAPLAFSTNYAHDIVLAVSGKDGKTYRLPARADAAEGGYVVNTAALQSVNLGDTVRASLQGYWGFEPYTGPGFSLRNAKANAWSLAQGDQDALVVGRPDTIHLRTDAVSCVDNIMLRDPAGKELKAEWKAVKPGEVEVKLPLTDAQPGAMTLLIGQYGVSTPHPIPIQVFSSAARLDSFVLHAGDSQGVLKGSRLDEVASLAIGSVVFTPGELSAQGSNDALVMIAQDASASAALRPDRGIAARVTLKDGRVSKVNATVDVPRPSVTMIGKSVRPSQSSTESNIQLTDQDVLPQDAKLTFSVRAQTPAGFGRDQAIEVATEDEGFSTSLSIGNGGIRLENSKVALITLDPAKAFGFSAFGPLKFRAVAGGVAGDWQPLATLVRLPALRELKCPEDTARACRLSGNDLFLIEAISGSPQFDKPVQVSHGYPGSSLPVPHPTAGKLYVKLRDDPSVINSATLTVQPLPPTPEELEAAAAKQAATQQTQQQAQSPPPTPAPNAEAPTPPAPAAAQP</sequence>